<keyword evidence="2" id="KW-0472">Membrane</keyword>
<name>A0A812RL86_SYMPI</name>
<keyword evidence="2" id="KW-0812">Transmembrane</keyword>
<keyword evidence="2" id="KW-1133">Transmembrane helix</keyword>
<dbReference type="AlphaFoldDB" id="A0A812RL86"/>
<dbReference type="EMBL" id="CAJNIZ010020968">
    <property type="protein sequence ID" value="CAE7447019.1"/>
    <property type="molecule type" value="Genomic_DNA"/>
</dbReference>
<accession>A0A812RL86</accession>
<feature type="coiled-coil region" evidence="1">
    <location>
        <begin position="178"/>
        <end position="205"/>
    </location>
</feature>
<feature type="transmembrane region" description="Helical" evidence="2">
    <location>
        <begin position="136"/>
        <end position="153"/>
    </location>
</feature>
<proteinExistence type="predicted"/>
<keyword evidence="1" id="KW-0175">Coiled coil</keyword>
<sequence length="269" mass="29939">MCILSEVCAVDVYVLRPAGVADLEALIILRLIRAARILRVVRVLKFMKLFHNLHVLIETLSSMLVDLFWGSLLLATIVVTAGLFIGGLAQSHILDDDLDLKTREFLYERFAHATSASYYLFEAAMTTAWVSSAGPMIFDVSSLFALFWVPYAAGLSTETRVVMVNFAVTRVIAALFLKQTLEVAAREKEKVASEAKKKKDKVAKRLKHIFKLADEAGDGCVALADFQKMLDEPDVLEHLEEMELNHNEMVVDMADDFVRSLTVNGSAVL</sequence>
<evidence type="ECO:0000256" key="1">
    <source>
        <dbReference type="SAM" id="Coils"/>
    </source>
</evidence>
<dbReference type="Proteomes" id="UP000649617">
    <property type="component" value="Unassembled WGS sequence"/>
</dbReference>
<protein>
    <submittedName>
        <fullName evidence="3">CPK4 protein</fullName>
    </submittedName>
</protein>
<evidence type="ECO:0000313" key="4">
    <source>
        <dbReference type="Proteomes" id="UP000649617"/>
    </source>
</evidence>
<keyword evidence="4" id="KW-1185">Reference proteome</keyword>
<dbReference type="OrthoDB" id="436383at2759"/>
<gene>
    <name evidence="3" type="primary">CPK4</name>
    <name evidence="3" type="ORF">SPIL2461_LOCUS10898</name>
</gene>
<reference evidence="3" key="1">
    <citation type="submission" date="2021-02" db="EMBL/GenBank/DDBJ databases">
        <authorList>
            <person name="Dougan E. K."/>
            <person name="Rhodes N."/>
            <person name="Thang M."/>
            <person name="Chan C."/>
        </authorList>
    </citation>
    <scope>NUCLEOTIDE SEQUENCE</scope>
</reference>
<evidence type="ECO:0000256" key="2">
    <source>
        <dbReference type="SAM" id="Phobius"/>
    </source>
</evidence>
<organism evidence="3 4">
    <name type="scientific">Symbiodinium pilosum</name>
    <name type="common">Dinoflagellate</name>
    <dbReference type="NCBI Taxonomy" id="2952"/>
    <lineage>
        <taxon>Eukaryota</taxon>
        <taxon>Sar</taxon>
        <taxon>Alveolata</taxon>
        <taxon>Dinophyceae</taxon>
        <taxon>Suessiales</taxon>
        <taxon>Symbiodiniaceae</taxon>
        <taxon>Symbiodinium</taxon>
    </lineage>
</organism>
<comment type="caution">
    <text evidence="3">The sequence shown here is derived from an EMBL/GenBank/DDBJ whole genome shotgun (WGS) entry which is preliminary data.</text>
</comment>
<evidence type="ECO:0000313" key="3">
    <source>
        <dbReference type="EMBL" id="CAE7447019.1"/>
    </source>
</evidence>
<feature type="transmembrane region" description="Helical" evidence="2">
    <location>
        <begin position="67"/>
        <end position="89"/>
    </location>
</feature>